<sequence>MPFNFLSLSGELRNEIYENLILSSEPINPWSGKKELVTNILLANRQVLDEARSLLYGKNCFELVVWKPDLVPSFLDAIGSVNASYIRFIRIEFPAFYDLKDEVSLEKTSVDILEKIQKHCTNLRSITIGALTTYLVEIRLDQVDNPAIYGKALALIATRLNAIKSLQKVVVEVYEEAPSLDIRKEMESHGWQLKVVPRVEDVENAGSGEDVDEEVYRYSDENEDDEELYLHDDYDDAYYGEDDIDF</sequence>
<dbReference type="EMBL" id="JAPQKH010000003">
    <property type="protein sequence ID" value="KAJ5107833.1"/>
    <property type="molecule type" value="Genomic_DNA"/>
</dbReference>
<organism evidence="2 3">
    <name type="scientific">Penicillium angulare</name>
    <dbReference type="NCBI Taxonomy" id="116970"/>
    <lineage>
        <taxon>Eukaryota</taxon>
        <taxon>Fungi</taxon>
        <taxon>Dikarya</taxon>
        <taxon>Ascomycota</taxon>
        <taxon>Pezizomycotina</taxon>
        <taxon>Eurotiomycetes</taxon>
        <taxon>Eurotiomycetidae</taxon>
        <taxon>Eurotiales</taxon>
        <taxon>Aspergillaceae</taxon>
        <taxon>Penicillium</taxon>
    </lineage>
</organism>
<comment type="caution">
    <text evidence="2">The sequence shown here is derived from an EMBL/GenBank/DDBJ whole genome shotgun (WGS) entry which is preliminary data.</text>
</comment>
<evidence type="ECO:0000313" key="3">
    <source>
        <dbReference type="Proteomes" id="UP001149165"/>
    </source>
</evidence>
<feature type="region of interest" description="Disordered" evidence="1">
    <location>
        <begin position="202"/>
        <end position="231"/>
    </location>
</feature>
<keyword evidence="3" id="KW-1185">Reference proteome</keyword>
<dbReference type="InterPro" id="IPR038883">
    <property type="entry name" value="AN11006-like"/>
</dbReference>
<dbReference type="PANTHER" id="PTHR42085">
    <property type="entry name" value="F-BOX DOMAIN-CONTAINING PROTEIN"/>
    <property type="match status" value="1"/>
</dbReference>
<evidence type="ECO:0000313" key="2">
    <source>
        <dbReference type="EMBL" id="KAJ5107833.1"/>
    </source>
</evidence>
<accession>A0A9W9KJM8</accession>
<name>A0A9W9KJM8_9EURO</name>
<evidence type="ECO:0000256" key="1">
    <source>
        <dbReference type="SAM" id="MobiDB-lite"/>
    </source>
</evidence>
<reference evidence="2" key="1">
    <citation type="submission" date="2022-11" db="EMBL/GenBank/DDBJ databases">
        <authorList>
            <person name="Petersen C."/>
        </authorList>
    </citation>
    <scope>NUCLEOTIDE SEQUENCE</scope>
    <source>
        <strain evidence="2">IBT 30069</strain>
    </source>
</reference>
<dbReference type="OrthoDB" id="62952at2759"/>
<dbReference type="AlphaFoldDB" id="A0A9W9KJM8"/>
<protein>
    <submittedName>
        <fullName evidence="2">Uncharacterized protein</fullName>
    </submittedName>
</protein>
<proteinExistence type="predicted"/>
<dbReference type="Proteomes" id="UP001149165">
    <property type="component" value="Unassembled WGS sequence"/>
</dbReference>
<dbReference type="PANTHER" id="PTHR42085:SF2">
    <property type="entry name" value="F-BOX DOMAIN-CONTAINING PROTEIN"/>
    <property type="match status" value="1"/>
</dbReference>
<reference evidence="2" key="2">
    <citation type="journal article" date="2023" name="IMA Fungus">
        <title>Comparative genomic study of the Penicillium genus elucidates a diverse pangenome and 15 lateral gene transfer events.</title>
        <authorList>
            <person name="Petersen C."/>
            <person name="Sorensen T."/>
            <person name="Nielsen M.R."/>
            <person name="Sondergaard T.E."/>
            <person name="Sorensen J.L."/>
            <person name="Fitzpatrick D.A."/>
            <person name="Frisvad J.C."/>
            <person name="Nielsen K.L."/>
        </authorList>
    </citation>
    <scope>NUCLEOTIDE SEQUENCE</scope>
    <source>
        <strain evidence="2">IBT 30069</strain>
    </source>
</reference>
<gene>
    <name evidence="2" type="ORF">N7456_004508</name>
</gene>
<feature type="compositionally biased region" description="Acidic residues" evidence="1">
    <location>
        <begin position="221"/>
        <end position="231"/>
    </location>
</feature>